<dbReference type="Pfam" id="PF01022">
    <property type="entry name" value="HTH_5"/>
    <property type="match status" value="1"/>
</dbReference>
<proteinExistence type="predicted"/>
<dbReference type="CDD" id="cd00090">
    <property type="entry name" value="HTH_ARSR"/>
    <property type="match status" value="1"/>
</dbReference>
<dbReference type="InterPro" id="IPR001845">
    <property type="entry name" value="HTH_ArsR_DNA-bd_dom"/>
</dbReference>
<dbReference type="Gene3D" id="1.10.10.10">
    <property type="entry name" value="Winged helix-like DNA-binding domain superfamily/Winged helix DNA-binding domain"/>
    <property type="match status" value="1"/>
</dbReference>
<gene>
    <name evidence="2" type="ORF">Kpho01_76440</name>
</gene>
<sequence>MGHWLVGTECLAACRFALSPLVETVAAVGVLAEIRPEPWRRHWLATHQPAFRAHLATAPEPAAWLAARRPSDWPAALRLPLPDPDADPRLPDLTAPGLPPALTELLDWTWQHVVGPEWPARLRALRTDLATRRERAARHGWPAALPHLGPQHRWLPDGRLRLTAPDLPPHPHPAPALLLVPTSARHGWLLPDESHTRLAVVYPASAAPVPGPRTPPASLGRLLGSARAELLAALDRPRDTSQLAARTGLGPAAVDDHLTVLLDARLVAATSTAGRYYRTALAEALLSAQPAG</sequence>
<feature type="domain" description="HTH arsR-type" evidence="1">
    <location>
        <begin position="230"/>
        <end position="267"/>
    </location>
</feature>
<evidence type="ECO:0000313" key="2">
    <source>
        <dbReference type="EMBL" id="GLW59634.1"/>
    </source>
</evidence>
<dbReference type="Proteomes" id="UP001165143">
    <property type="component" value="Unassembled WGS sequence"/>
</dbReference>
<dbReference type="InterPro" id="IPR036390">
    <property type="entry name" value="WH_DNA-bd_sf"/>
</dbReference>
<dbReference type="GO" id="GO:0003700">
    <property type="term" value="F:DNA-binding transcription factor activity"/>
    <property type="evidence" value="ECO:0007669"/>
    <property type="project" value="InterPro"/>
</dbReference>
<evidence type="ECO:0000313" key="3">
    <source>
        <dbReference type="Proteomes" id="UP001165143"/>
    </source>
</evidence>
<protein>
    <submittedName>
        <fullName evidence="2">Transcriptional regulator</fullName>
    </submittedName>
</protein>
<dbReference type="InterPro" id="IPR036388">
    <property type="entry name" value="WH-like_DNA-bd_sf"/>
</dbReference>
<dbReference type="SUPFAM" id="SSF46785">
    <property type="entry name" value="Winged helix' DNA-binding domain"/>
    <property type="match status" value="1"/>
</dbReference>
<organism evidence="2 3">
    <name type="scientific">Kitasatospora phosalacinea</name>
    <dbReference type="NCBI Taxonomy" id="2065"/>
    <lineage>
        <taxon>Bacteria</taxon>
        <taxon>Bacillati</taxon>
        <taxon>Actinomycetota</taxon>
        <taxon>Actinomycetes</taxon>
        <taxon>Kitasatosporales</taxon>
        <taxon>Streptomycetaceae</taxon>
        <taxon>Kitasatospora</taxon>
    </lineage>
</organism>
<dbReference type="RefSeq" id="WP_051778771.1">
    <property type="nucleotide sequence ID" value="NZ_BSRX01000118.1"/>
</dbReference>
<reference evidence="2" key="1">
    <citation type="submission" date="2023-02" db="EMBL/GenBank/DDBJ databases">
        <title>Kitasatospora phosalacinea NBRC 14362.</title>
        <authorList>
            <person name="Ichikawa N."/>
            <person name="Sato H."/>
            <person name="Tonouchi N."/>
        </authorList>
    </citation>
    <scope>NUCLEOTIDE SEQUENCE</scope>
    <source>
        <strain evidence="2">NBRC 14362</strain>
    </source>
</reference>
<accession>A0A9W6PNE3</accession>
<dbReference type="EMBL" id="BSRX01000118">
    <property type="protein sequence ID" value="GLW59634.1"/>
    <property type="molecule type" value="Genomic_DNA"/>
</dbReference>
<evidence type="ECO:0000259" key="1">
    <source>
        <dbReference type="Pfam" id="PF01022"/>
    </source>
</evidence>
<name>A0A9W6PNE3_9ACTN</name>
<dbReference type="AlphaFoldDB" id="A0A9W6PNE3"/>
<dbReference type="InterPro" id="IPR011991">
    <property type="entry name" value="ArsR-like_HTH"/>
</dbReference>
<dbReference type="OrthoDB" id="3460651at2"/>
<comment type="caution">
    <text evidence="2">The sequence shown here is derived from an EMBL/GenBank/DDBJ whole genome shotgun (WGS) entry which is preliminary data.</text>
</comment>